<dbReference type="PANTHER" id="PTHR20982:SF3">
    <property type="entry name" value="MITOCHONDRIAL RIBOSOME RECYCLING FACTOR PSEUDO 1"/>
    <property type="match status" value="1"/>
</dbReference>
<evidence type="ECO:0000256" key="2">
    <source>
        <dbReference type="ARBA" id="ARBA00020581"/>
    </source>
</evidence>
<dbReference type="InterPro" id="IPR023584">
    <property type="entry name" value="Ribosome_recyc_fac_dom"/>
</dbReference>
<dbReference type="Gene3D" id="1.10.132.20">
    <property type="entry name" value="Ribosome-recycling factor"/>
    <property type="match status" value="1"/>
</dbReference>
<dbReference type="InterPro" id="IPR002661">
    <property type="entry name" value="Ribosome_recyc_fac"/>
</dbReference>
<sequence>MFNILKVSLKDFETLLDIEVPYIENAMKEVSELEEILKSELEKHFSSSVNIRTFEDVTVQMDDGKQLKLNRLAKIVLKAPMIIQMDFTSNPASIKAAKLAIMNNLNVNTQQDGICLYATMPKMTRARREELARTAETKLYNEYRLALNEVYVKYNKKAEKELTKQDELRVIKSSLLTLKRGMECKGLDMIEECQKKLLKEEDIS</sequence>
<dbReference type="Pfam" id="PF01765">
    <property type="entry name" value="RRF"/>
    <property type="match status" value="1"/>
</dbReference>
<reference evidence="6 8" key="2">
    <citation type="submission" date="2018-11" db="EMBL/GenBank/DDBJ databases">
        <authorList>
            <consortium name="Pathogen Informatics"/>
        </authorList>
    </citation>
    <scope>NUCLEOTIDE SEQUENCE [LARGE SCALE GENOMIC DNA]</scope>
</reference>
<keyword evidence="8" id="KW-1185">Reference proteome</keyword>
<dbReference type="GO" id="GO:0006412">
    <property type="term" value="P:translation"/>
    <property type="evidence" value="ECO:0007669"/>
    <property type="project" value="UniProtKB-KW"/>
</dbReference>
<evidence type="ECO:0000256" key="1">
    <source>
        <dbReference type="ARBA" id="ARBA00005912"/>
    </source>
</evidence>
<keyword evidence="3" id="KW-0648">Protein biosynthesis</keyword>
<dbReference type="GO" id="GO:0005739">
    <property type="term" value="C:mitochondrion"/>
    <property type="evidence" value="ECO:0007669"/>
    <property type="project" value="TreeGrafter"/>
</dbReference>
<organism evidence="7 9">
    <name type="scientific">Dracunculus medinensis</name>
    <name type="common">Guinea worm</name>
    <dbReference type="NCBI Taxonomy" id="318479"/>
    <lineage>
        <taxon>Eukaryota</taxon>
        <taxon>Metazoa</taxon>
        <taxon>Ecdysozoa</taxon>
        <taxon>Nematoda</taxon>
        <taxon>Chromadorea</taxon>
        <taxon>Rhabditida</taxon>
        <taxon>Spirurina</taxon>
        <taxon>Dracunculoidea</taxon>
        <taxon>Dracunculidae</taxon>
        <taxon>Dracunculus</taxon>
    </lineage>
</organism>
<dbReference type="InterPro" id="IPR036191">
    <property type="entry name" value="RRF_sf"/>
</dbReference>
<dbReference type="EMBL" id="UYYG01001185">
    <property type="protein sequence ID" value="VDN59581.1"/>
    <property type="molecule type" value="Genomic_DNA"/>
</dbReference>
<dbReference type="WBParaSite" id="DME_0000644301-mRNA-1">
    <property type="protein sequence ID" value="DME_0000644301-mRNA-1"/>
    <property type="gene ID" value="DME_0000644301"/>
</dbReference>
<dbReference type="OrthoDB" id="407355at2759"/>
<gene>
    <name evidence="6" type="ORF">DME_LOCUS9554</name>
</gene>
<dbReference type="AlphaFoldDB" id="A0A0N4UG44"/>
<dbReference type="SUPFAM" id="SSF55194">
    <property type="entry name" value="Ribosome recycling factor, RRF"/>
    <property type="match status" value="1"/>
</dbReference>
<dbReference type="GO" id="GO:0043023">
    <property type="term" value="F:ribosomal large subunit binding"/>
    <property type="evidence" value="ECO:0007669"/>
    <property type="project" value="TreeGrafter"/>
</dbReference>
<comment type="similarity">
    <text evidence="1">Belongs to the RRF family.</text>
</comment>
<evidence type="ECO:0000313" key="8">
    <source>
        <dbReference type="Proteomes" id="UP000274756"/>
    </source>
</evidence>
<dbReference type="Gene3D" id="3.30.1360.40">
    <property type="match status" value="1"/>
</dbReference>
<proteinExistence type="inferred from homology"/>
<dbReference type="STRING" id="318479.A0A0N4UG44"/>
<dbReference type="Proteomes" id="UP000274756">
    <property type="component" value="Unassembled WGS sequence"/>
</dbReference>
<evidence type="ECO:0000259" key="5">
    <source>
        <dbReference type="Pfam" id="PF01765"/>
    </source>
</evidence>
<protein>
    <recommendedName>
        <fullName evidence="2">Ribosome-recycling factor, mitochondrial</fullName>
    </recommendedName>
    <alternativeName>
        <fullName evidence="4">Ribosome-releasing factor, mitochondrial</fullName>
    </alternativeName>
</protein>
<evidence type="ECO:0000256" key="4">
    <source>
        <dbReference type="ARBA" id="ARBA00033107"/>
    </source>
</evidence>
<reference evidence="9" key="1">
    <citation type="submission" date="2017-02" db="UniProtKB">
        <authorList>
            <consortium name="WormBaseParasite"/>
        </authorList>
    </citation>
    <scope>IDENTIFICATION</scope>
</reference>
<feature type="domain" description="Ribosome recycling factor" evidence="5">
    <location>
        <begin position="37"/>
        <end position="197"/>
    </location>
</feature>
<dbReference type="PANTHER" id="PTHR20982">
    <property type="entry name" value="RIBOSOME RECYCLING FACTOR"/>
    <property type="match status" value="1"/>
</dbReference>
<name>A0A0N4UG44_DRAME</name>
<evidence type="ECO:0000313" key="7">
    <source>
        <dbReference type="Proteomes" id="UP000038040"/>
    </source>
</evidence>
<dbReference type="Proteomes" id="UP000038040">
    <property type="component" value="Unplaced"/>
</dbReference>
<accession>A0A0N4UG44</accession>
<evidence type="ECO:0000256" key="3">
    <source>
        <dbReference type="ARBA" id="ARBA00022917"/>
    </source>
</evidence>
<evidence type="ECO:0000313" key="6">
    <source>
        <dbReference type="EMBL" id="VDN59581.1"/>
    </source>
</evidence>
<evidence type="ECO:0000313" key="9">
    <source>
        <dbReference type="WBParaSite" id="DME_0000644301-mRNA-1"/>
    </source>
</evidence>